<evidence type="ECO:0000313" key="3">
    <source>
        <dbReference type="Proteomes" id="UP001500596"/>
    </source>
</evidence>
<gene>
    <name evidence="2" type="ORF">GCM10009807_20770</name>
</gene>
<feature type="transmembrane region" description="Helical" evidence="1">
    <location>
        <begin position="375"/>
        <end position="394"/>
    </location>
</feature>
<feature type="transmembrane region" description="Helical" evidence="1">
    <location>
        <begin position="28"/>
        <end position="46"/>
    </location>
</feature>
<keyword evidence="1" id="KW-0812">Transmembrane</keyword>
<proteinExistence type="predicted"/>
<feature type="transmembrane region" description="Helical" evidence="1">
    <location>
        <begin position="451"/>
        <end position="473"/>
    </location>
</feature>
<sequence>MAAHVLRLRLALLVGALRGDAGHVRRTVLALFLLVAATAVACWALLTLQDAATPVVLAVIVLGGSAVTLGFALAPLVAGATDPLDPRRFAVLGLPSGRLAAVLAVAGFLSVPTFALLAVSVCAAIVWTAHGVPWPAAVIGVVLGVATCVLLARVCMALTALFLRERRSRELSGLFALAVLVVVVPVGVFFASLEWRGRVPTQLAEAVATLAVTPLGAAWAYPGRVAQLGTGSATASLLVALGTLVVLGLLWALLVRLMLSRTERPLSGRERGGLGWFAVAPGTPGGAVAARSLVYWLRDRRYIVNVLIIPIAGAITTVPLLIAGVPPQIVALVPVPIIALFLGWLPHNDLAYDSTAVWMHIASGLRGVSDRAGRLVPVLVIGIPLLAILIPVAISLHGRWALLPAMVGVCASLFLCGLGLSSISSVLAPYAASRPGDSPFQQPPRAGSASAIAQALVMIGAIVLSAPALWFAWLALTADIEDSSTALWVGLGGGLVVLAVGVAIGAAIFERRGGRLMEFAESV</sequence>
<dbReference type="RefSeq" id="WP_344054268.1">
    <property type="nucleotide sequence ID" value="NZ_BAAAPK010000001.1"/>
</dbReference>
<protein>
    <recommendedName>
        <fullName evidence="4">ABC-2 type transport system permease protein</fullName>
    </recommendedName>
</protein>
<feature type="transmembrane region" description="Helical" evidence="1">
    <location>
        <begin position="174"/>
        <end position="193"/>
    </location>
</feature>
<evidence type="ECO:0008006" key="4">
    <source>
        <dbReference type="Google" id="ProtNLM"/>
    </source>
</evidence>
<accession>A0ABP4SS45</accession>
<feature type="transmembrane region" description="Helical" evidence="1">
    <location>
        <begin position="52"/>
        <end position="78"/>
    </location>
</feature>
<comment type="caution">
    <text evidence="2">The sequence shown here is derived from an EMBL/GenBank/DDBJ whole genome shotgun (WGS) entry which is preliminary data.</text>
</comment>
<keyword evidence="3" id="KW-1185">Reference proteome</keyword>
<feature type="transmembrane region" description="Helical" evidence="1">
    <location>
        <begin position="134"/>
        <end position="162"/>
    </location>
</feature>
<feature type="transmembrane region" description="Helical" evidence="1">
    <location>
        <begin position="400"/>
        <end position="430"/>
    </location>
</feature>
<feature type="transmembrane region" description="Helical" evidence="1">
    <location>
        <begin position="99"/>
        <end position="128"/>
    </location>
</feature>
<reference evidence="3" key="1">
    <citation type="journal article" date="2019" name="Int. J. Syst. Evol. Microbiol.">
        <title>The Global Catalogue of Microorganisms (GCM) 10K type strain sequencing project: providing services to taxonomists for standard genome sequencing and annotation.</title>
        <authorList>
            <consortium name="The Broad Institute Genomics Platform"/>
            <consortium name="The Broad Institute Genome Sequencing Center for Infectious Disease"/>
            <person name="Wu L."/>
            <person name="Ma J."/>
        </authorList>
    </citation>
    <scope>NUCLEOTIDE SEQUENCE [LARGE SCALE GENOMIC DNA]</scope>
    <source>
        <strain evidence="3">JCM 15575</strain>
    </source>
</reference>
<name>A0ABP4SS45_9MICO</name>
<keyword evidence="1" id="KW-0472">Membrane</keyword>
<feature type="transmembrane region" description="Helical" evidence="1">
    <location>
        <begin position="199"/>
        <end position="221"/>
    </location>
</feature>
<dbReference type="Proteomes" id="UP001500596">
    <property type="component" value="Unassembled WGS sequence"/>
</dbReference>
<organism evidence="2 3">
    <name type="scientific">Microbacterium lacus</name>
    <dbReference type="NCBI Taxonomy" id="415217"/>
    <lineage>
        <taxon>Bacteria</taxon>
        <taxon>Bacillati</taxon>
        <taxon>Actinomycetota</taxon>
        <taxon>Actinomycetes</taxon>
        <taxon>Micrococcales</taxon>
        <taxon>Microbacteriaceae</taxon>
        <taxon>Microbacterium</taxon>
    </lineage>
</organism>
<feature type="transmembrane region" description="Helical" evidence="1">
    <location>
        <begin position="233"/>
        <end position="254"/>
    </location>
</feature>
<keyword evidence="1" id="KW-1133">Transmembrane helix</keyword>
<dbReference type="EMBL" id="BAAAPK010000001">
    <property type="protein sequence ID" value="GAA1676588.1"/>
    <property type="molecule type" value="Genomic_DNA"/>
</dbReference>
<evidence type="ECO:0000256" key="1">
    <source>
        <dbReference type="SAM" id="Phobius"/>
    </source>
</evidence>
<feature type="transmembrane region" description="Helical" evidence="1">
    <location>
        <begin position="328"/>
        <end position="345"/>
    </location>
</feature>
<feature type="transmembrane region" description="Helical" evidence="1">
    <location>
        <begin position="274"/>
        <end position="295"/>
    </location>
</feature>
<feature type="transmembrane region" description="Helical" evidence="1">
    <location>
        <begin position="302"/>
        <end position="322"/>
    </location>
</feature>
<feature type="transmembrane region" description="Helical" evidence="1">
    <location>
        <begin position="485"/>
        <end position="509"/>
    </location>
</feature>
<evidence type="ECO:0000313" key="2">
    <source>
        <dbReference type="EMBL" id="GAA1676588.1"/>
    </source>
</evidence>